<sequence length="81" mass="9314">MSAYRKLLQHIQAKDANGNLRLILVYQSFDEVDMPHGVSIRPSAIYFETSDHQKVNWLNPQQFEMEATGEILNRVPASPEE</sequence>
<accession>A0A076PL40</accession>
<name>A0A076PL40_COMTE</name>
<evidence type="ECO:0000313" key="1">
    <source>
        <dbReference type="EMBL" id="AIJ47549.1"/>
    </source>
</evidence>
<gene>
    <name evidence="1" type="ORF">O987_17185</name>
</gene>
<organism evidence="1 2">
    <name type="scientific">Comamonas testosteroni TK102</name>
    <dbReference type="NCBI Taxonomy" id="1392005"/>
    <lineage>
        <taxon>Bacteria</taxon>
        <taxon>Pseudomonadati</taxon>
        <taxon>Pseudomonadota</taxon>
        <taxon>Betaproteobacteria</taxon>
        <taxon>Burkholderiales</taxon>
        <taxon>Comamonadaceae</taxon>
        <taxon>Comamonas</taxon>
    </lineage>
</organism>
<protein>
    <submittedName>
        <fullName evidence="1">Uncharacterized protein</fullName>
    </submittedName>
</protein>
<evidence type="ECO:0000313" key="2">
    <source>
        <dbReference type="Proteomes" id="UP000028782"/>
    </source>
</evidence>
<dbReference type="HOGENOM" id="CLU_2567971_0_0_4"/>
<dbReference type="RefSeq" id="WP_019042785.1">
    <property type="nucleotide sequence ID" value="NZ_CP006704.1"/>
</dbReference>
<dbReference type="EMBL" id="CP006704">
    <property type="protein sequence ID" value="AIJ47549.1"/>
    <property type="molecule type" value="Genomic_DNA"/>
</dbReference>
<proteinExistence type="predicted"/>
<dbReference type="Proteomes" id="UP000028782">
    <property type="component" value="Chromosome"/>
</dbReference>
<reference evidence="1 2" key="1">
    <citation type="journal article" date="2014" name="Genome Announc.">
        <title>Complete Genome Sequence of Polychlorinated Biphenyl Degrader Comamonas testosteroni TK102 (NBRC 109938).</title>
        <authorList>
            <person name="Fukuda K."/>
            <person name="Hosoyama A."/>
            <person name="Tsuchikane K."/>
            <person name="Ohji S."/>
            <person name="Yamazoe A."/>
            <person name="Fujita N."/>
            <person name="Shintani M."/>
            <person name="Kimbara K."/>
        </authorList>
    </citation>
    <scope>NUCLEOTIDE SEQUENCE [LARGE SCALE GENOMIC DNA]</scope>
    <source>
        <strain evidence="1">TK102</strain>
    </source>
</reference>
<dbReference type="KEGG" id="ctes:O987_17185"/>
<dbReference type="AlphaFoldDB" id="A0A076PL40"/>